<dbReference type="EMBL" id="JBCLYO010000015">
    <property type="protein sequence ID" value="KAL0082468.1"/>
    <property type="molecule type" value="Genomic_DNA"/>
</dbReference>
<dbReference type="Proteomes" id="UP001448207">
    <property type="component" value="Unassembled WGS sequence"/>
</dbReference>
<gene>
    <name evidence="1" type="ORF">J3Q64DRAFT_1823101</name>
</gene>
<organism evidence="1 2">
    <name type="scientific">Phycomyces blakesleeanus</name>
    <dbReference type="NCBI Taxonomy" id="4837"/>
    <lineage>
        <taxon>Eukaryota</taxon>
        <taxon>Fungi</taxon>
        <taxon>Fungi incertae sedis</taxon>
        <taxon>Mucoromycota</taxon>
        <taxon>Mucoromycotina</taxon>
        <taxon>Mucoromycetes</taxon>
        <taxon>Mucorales</taxon>
        <taxon>Phycomycetaceae</taxon>
        <taxon>Phycomyces</taxon>
    </lineage>
</organism>
<accession>A0ABR3ATJ4</accession>
<reference evidence="1 2" key="1">
    <citation type="submission" date="2024-04" db="EMBL/GenBank/DDBJ databases">
        <title>Symmetric and asymmetric DNA N6-adenine methylation regulates different biological responses in Mucorales.</title>
        <authorList>
            <consortium name="Lawrence Berkeley National Laboratory"/>
            <person name="Lax C."/>
            <person name="Mondo S.J."/>
            <person name="Osorio-Concepcion M."/>
            <person name="Muszewska A."/>
            <person name="Corrochano-Luque M."/>
            <person name="Gutierrez G."/>
            <person name="Riley R."/>
            <person name="Lipzen A."/>
            <person name="Guo J."/>
            <person name="Hundley H."/>
            <person name="Amirebrahimi M."/>
            <person name="Ng V."/>
            <person name="Lorenzo-Gutierrez D."/>
            <person name="Binder U."/>
            <person name="Yang J."/>
            <person name="Song Y."/>
            <person name="Canovas D."/>
            <person name="Navarro E."/>
            <person name="Freitag M."/>
            <person name="Gabaldon T."/>
            <person name="Grigoriev I.V."/>
            <person name="Corrochano L.M."/>
            <person name="Nicolas F.E."/>
            <person name="Garre V."/>
        </authorList>
    </citation>
    <scope>NUCLEOTIDE SEQUENCE [LARGE SCALE GENOMIC DNA]</scope>
    <source>
        <strain evidence="1 2">L51</strain>
    </source>
</reference>
<proteinExistence type="predicted"/>
<keyword evidence="2" id="KW-1185">Reference proteome</keyword>
<sequence>MLKLCLFYKRKIVRLSEHNSWDFFAAHFHRPLFVLAEKYTKKETQNTNVNLLCYALYNGARNVIGTDSLILFSKRKFEENVNDPFKVEPKEDKRKATRRRKLDACSSLALYKSCQQEGHSTSRSHECPNNIPSKSEDFVNNLGFPYKAFTRKLPLDTAVNNEYKELLINKIIITSNDPRNIISRAMMLINSYCLAPSRDSIPNSIYKQKFWYPVCQLVKDRKVTKSANVPPDLEPIDQPLSKDLIKVVYLRHLITERVSSSLNCKRLQIFILRGELNSSICFSNFMVEAIYHLEIIITRHPLFCLNFILVLSTKAFPNLSQSQVETLYYNPALWDYGWKSSKKIYEIKQH</sequence>
<name>A0ABR3ATJ4_PHYBL</name>
<evidence type="ECO:0000313" key="1">
    <source>
        <dbReference type="EMBL" id="KAL0082468.1"/>
    </source>
</evidence>
<comment type="caution">
    <text evidence="1">The sequence shown here is derived from an EMBL/GenBank/DDBJ whole genome shotgun (WGS) entry which is preliminary data.</text>
</comment>
<protein>
    <submittedName>
        <fullName evidence="1">Uncharacterized protein</fullName>
    </submittedName>
</protein>
<evidence type="ECO:0000313" key="2">
    <source>
        <dbReference type="Proteomes" id="UP001448207"/>
    </source>
</evidence>